<dbReference type="InterPro" id="IPR001128">
    <property type="entry name" value="Cyt_P450"/>
</dbReference>
<evidence type="ECO:0000256" key="1">
    <source>
        <dbReference type="ARBA" id="ARBA00010617"/>
    </source>
</evidence>
<dbReference type="SUPFAM" id="SSF48264">
    <property type="entry name" value="Cytochrome P450"/>
    <property type="match status" value="1"/>
</dbReference>
<dbReference type="Gene3D" id="1.10.630.10">
    <property type="entry name" value="Cytochrome P450"/>
    <property type="match status" value="1"/>
</dbReference>
<sequence>KRACVGQQLARIEIFIFLTSLLRAFNFRLPEGVKELNEEPVAKMPIAKFTNIPHQFNQEVVYEQYA</sequence>
<proteinExistence type="inferred from homology"/>
<protein>
    <submittedName>
        <fullName evidence="2">Cytochrome protein</fullName>
    </submittedName>
</protein>
<gene>
    <name evidence="2" type="primary">Cyp2u1</name>
    <name evidence="2" type="ORF">L345_18381</name>
</gene>
<dbReference type="EMBL" id="AZIM01069712">
    <property type="protein sequence ID" value="ETE55910.1"/>
    <property type="molecule type" value="Genomic_DNA"/>
</dbReference>
<organism evidence="2 3">
    <name type="scientific">Ophiophagus hannah</name>
    <name type="common">King cobra</name>
    <name type="synonym">Naja hannah</name>
    <dbReference type="NCBI Taxonomy" id="8665"/>
    <lineage>
        <taxon>Eukaryota</taxon>
        <taxon>Metazoa</taxon>
        <taxon>Chordata</taxon>
        <taxon>Craniata</taxon>
        <taxon>Vertebrata</taxon>
        <taxon>Euteleostomi</taxon>
        <taxon>Lepidosauria</taxon>
        <taxon>Squamata</taxon>
        <taxon>Bifurcata</taxon>
        <taxon>Unidentata</taxon>
        <taxon>Episquamata</taxon>
        <taxon>Toxicofera</taxon>
        <taxon>Serpentes</taxon>
        <taxon>Colubroidea</taxon>
        <taxon>Elapidae</taxon>
        <taxon>Elapinae</taxon>
        <taxon>Ophiophagus</taxon>
    </lineage>
</organism>
<accession>V8N139</accession>
<dbReference type="GO" id="GO:0004497">
    <property type="term" value="F:monooxygenase activity"/>
    <property type="evidence" value="ECO:0007669"/>
    <property type="project" value="InterPro"/>
</dbReference>
<keyword evidence="3" id="KW-1185">Reference proteome</keyword>
<feature type="non-terminal residue" evidence="2">
    <location>
        <position position="1"/>
    </location>
</feature>
<evidence type="ECO:0000313" key="2">
    <source>
        <dbReference type="EMBL" id="ETE55910.1"/>
    </source>
</evidence>
<dbReference type="GO" id="GO:0016705">
    <property type="term" value="F:oxidoreductase activity, acting on paired donors, with incorporation or reduction of molecular oxygen"/>
    <property type="evidence" value="ECO:0007669"/>
    <property type="project" value="InterPro"/>
</dbReference>
<reference evidence="2 3" key="1">
    <citation type="journal article" date="2013" name="Proc. Natl. Acad. Sci. U.S.A.">
        <title>The king cobra genome reveals dynamic gene evolution and adaptation in the snake venom system.</title>
        <authorList>
            <person name="Vonk F.J."/>
            <person name="Casewell N.R."/>
            <person name="Henkel C.V."/>
            <person name="Heimberg A.M."/>
            <person name="Jansen H.J."/>
            <person name="McCleary R.J."/>
            <person name="Kerkkamp H.M."/>
            <person name="Vos R.A."/>
            <person name="Guerreiro I."/>
            <person name="Calvete J.J."/>
            <person name="Wuster W."/>
            <person name="Woods A.E."/>
            <person name="Logan J.M."/>
            <person name="Harrison R.A."/>
            <person name="Castoe T.A."/>
            <person name="de Koning A.P."/>
            <person name="Pollock D.D."/>
            <person name="Yandell M."/>
            <person name="Calderon D."/>
            <person name="Renjifo C."/>
            <person name="Currier R.B."/>
            <person name="Salgado D."/>
            <person name="Pla D."/>
            <person name="Sanz L."/>
            <person name="Hyder A.S."/>
            <person name="Ribeiro J.M."/>
            <person name="Arntzen J.W."/>
            <person name="van den Thillart G.E."/>
            <person name="Boetzer M."/>
            <person name="Pirovano W."/>
            <person name="Dirks R.P."/>
            <person name="Spaink H.P."/>
            <person name="Duboule D."/>
            <person name="McGlinn E."/>
            <person name="Kini R.M."/>
            <person name="Richardson M.K."/>
        </authorList>
    </citation>
    <scope>NUCLEOTIDE SEQUENCE</scope>
    <source>
        <tissue evidence="2">Blood</tissue>
    </source>
</reference>
<comment type="similarity">
    <text evidence="1">Belongs to the cytochrome P450 family.</text>
</comment>
<name>V8N139_OPHHA</name>
<comment type="caution">
    <text evidence="2">The sequence shown here is derived from an EMBL/GenBank/DDBJ whole genome shotgun (WGS) entry which is preliminary data.</text>
</comment>
<dbReference type="AlphaFoldDB" id="V8N139"/>
<dbReference type="InterPro" id="IPR036396">
    <property type="entry name" value="Cyt_P450_sf"/>
</dbReference>
<feature type="non-terminal residue" evidence="2">
    <location>
        <position position="66"/>
    </location>
</feature>
<dbReference type="Pfam" id="PF00067">
    <property type="entry name" value="p450"/>
    <property type="match status" value="1"/>
</dbReference>
<dbReference type="GO" id="GO:0020037">
    <property type="term" value="F:heme binding"/>
    <property type="evidence" value="ECO:0007669"/>
    <property type="project" value="InterPro"/>
</dbReference>
<dbReference type="Proteomes" id="UP000018936">
    <property type="component" value="Unassembled WGS sequence"/>
</dbReference>
<evidence type="ECO:0000313" key="3">
    <source>
        <dbReference type="Proteomes" id="UP000018936"/>
    </source>
</evidence>
<dbReference type="OrthoDB" id="2789670at2759"/>
<dbReference type="GO" id="GO:0005506">
    <property type="term" value="F:iron ion binding"/>
    <property type="evidence" value="ECO:0007669"/>
    <property type="project" value="InterPro"/>
</dbReference>